<evidence type="ECO:0000313" key="6">
    <source>
        <dbReference type="Proteomes" id="UP001314681"/>
    </source>
</evidence>
<dbReference type="PANTHER" id="PTHR36453">
    <property type="entry name" value="SECRETED PROTEIN-RELATED"/>
    <property type="match status" value="1"/>
</dbReference>
<feature type="compositionally biased region" description="Acidic residues" evidence="1">
    <location>
        <begin position="334"/>
        <end position="347"/>
    </location>
</feature>
<dbReference type="InterPro" id="IPR011050">
    <property type="entry name" value="Pectin_lyase_fold/virulence"/>
</dbReference>
<evidence type="ECO:0000259" key="4">
    <source>
        <dbReference type="Pfam" id="PF21231"/>
    </source>
</evidence>
<comment type="caution">
    <text evidence="5">The sequence shown here is derived from an EMBL/GenBank/DDBJ whole genome shotgun (WGS) entry which is preliminary data.</text>
</comment>
<accession>A0ABS6K8J1</accession>
<proteinExistence type="predicted"/>
<sequence length="1208" mass="130286">MKKTKSVLSIMLCFLMLAGLTYVNPVAVGAAQVPLDIQIFSAVDPAANDGADAAANYYTENDSQTPSRWTTSALVTPNRFAAVDGSADTDVWAKWQPVNLKKTYYSVSILKVGDAQTSNAIPITIGHRDGTAVLSADFKNQDGVWEELGIFNFDMDTPYVRIDMAAQGVTRATQIRFEETQAPPDVQEYRAVNPILNNGADAAANFYSEHDSQTPSRWADSGLVQANRFPAVNGLDDAVWAKWQPTSLKKAVYAVSVLKIGDANTSAAQRVTVGHKNGISAKTVDFQNQSGVWEEIGVFDMNADEVYVRIDLAQGGVTRATAVRFEETGRTPEEGDGPGPDEPEEGENPYRPLTVPGNPGAVQDTLYVNADAVAGGDGSAAAPFDTMEAARDHIRTLNGNMSGNIIVNVAEGSYALTEGVVFEPQDGGTNGYQIIYQADNGTPEFRMDTAVTGWSLNTDGIWEAFVPQGLDFRQLYINGEKKVRARTPNTGETYTLSGTETNNLASPSAGNGFDIPAGLFDPQDVPAGAEIAVSNMWMHKYLKITGLTEQGSCTRVVLDSETAQNLKSEPQGTRDYRGAVYWMENAYAFIDQDGEWFLDSDAGKVYLKLEDNPNTMDVQVPYAPTIFRLEGTLDNPVQGITFKGLHFTRTGYTQPNHQSFNDIQALTLIPPAGDNDKNDPEYRYNQKMGRVPAAVEVLSGIDVHVEDCRFTDLGGNGLTIRQGGYMVSVTGCIFDHVAGSGIEIGDDACAPVNKKMFPHNITVENNYLHDIANEYYGGIGIMGFYAADLSIRHNDISNVSYSGISAGWGWGPDEDVVYQRNITIESNRIERACERLKDGGFIYTPNPSHGNNAIIGNYLVGSARAASGDYINGVYHDANSANWDTSGNVIEYVLSWAGEISTAASMKRNITLNGNYTTEPESSARLFGENVVYTGTNVVPDANWPEGAQQIIGAAGLSAAYDGLLDYGNGRIRAVHPVIRVVRGSGGTFTMNGFADTQGLTVTVDADTQIGMNAAGLRVVDTTTVSIPFTSDAQTPEGIYSAKLHFYRNGQFLKTVPLAVILQEDPANVVYVNIADRGYSEVGNFYASGLAGYATTSRYSADTGAKGIFEAALDGTYEVYVWKVQHAASDPNTEVYVADAATPAVVFDGTKEPAGWVYAGTFTFSPDAPARVTVARNSTSADGEFLRVSDIKFQQAESGGTSLLYPEN</sequence>
<feature type="compositionally biased region" description="Basic and acidic residues" evidence="1">
    <location>
        <begin position="324"/>
        <end position="333"/>
    </location>
</feature>
<dbReference type="Pfam" id="PF21231">
    <property type="entry name" value="GH141_M"/>
    <property type="match status" value="1"/>
</dbReference>
<dbReference type="Pfam" id="PF13229">
    <property type="entry name" value="Beta_helix"/>
    <property type="match status" value="1"/>
</dbReference>
<dbReference type="InterPro" id="IPR006626">
    <property type="entry name" value="PbH1"/>
</dbReference>
<feature type="region of interest" description="Disordered" evidence="1">
    <location>
        <begin position="324"/>
        <end position="360"/>
    </location>
</feature>
<dbReference type="Proteomes" id="UP001314681">
    <property type="component" value="Unassembled WGS sequence"/>
</dbReference>
<dbReference type="EMBL" id="JAHQCX010000007">
    <property type="protein sequence ID" value="MBU9726831.1"/>
    <property type="molecule type" value="Genomic_DNA"/>
</dbReference>
<dbReference type="SMART" id="SM00710">
    <property type="entry name" value="PbH1"/>
    <property type="match status" value="5"/>
</dbReference>
<keyword evidence="2" id="KW-0732">Signal</keyword>
<feature type="domain" description="GH141-like insertion" evidence="4">
    <location>
        <begin position="468"/>
        <end position="606"/>
    </location>
</feature>
<gene>
    <name evidence="5" type="ORF">KTH90_12470</name>
</gene>
<name>A0ABS6K8J1_9FIRM</name>
<feature type="signal peptide" evidence="2">
    <location>
        <begin position="1"/>
        <end position="23"/>
    </location>
</feature>
<evidence type="ECO:0000256" key="2">
    <source>
        <dbReference type="SAM" id="SignalP"/>
    </source>
</evidence>
<dbReference type="InterPro" id="IPR012334">
    <property type="entry name" value="Pectin_lyas_fold"/>
</dbReference>
<evidence type="ECO:0000313" key="5">
    <source>
        <dbReference type="EMBL" id="MBU9726831.1"/>
    </source>
</evidence>
<organism evidence="5 6">
    <name type="scientific">Diplocloster modestus</name>
    <dbReference type="NCBI Taxonomy" id="2850322"/>
    <lineage>
        <taxon>Bacteria</taxon>
        <taxon>Bacillati</taxon>
        <taxon>Bacillota</taxon>
        <taxon>Clostridia</taxon>
        <taxon>Lachnospirales</taxon>
        <taxon>Lachnospiraceae</taxon>
        <taxon>Diplocloster</taxon>
    </lineage>
</organism>
<feature type="domain" description="Right handed beta helix" evidence="3">
    <location>
        <begin position="702"/>
        <end position="880"/>
    </location>
</feature>
<dbReference type="InterPro" id="IPR039448">
    <property type="entry name" value="Beta_helix"/>
</dbReference>
<feature type="chain" id="PRO_5046504097" evidence="2">
    <location>
        <begin position="24"/>
        <end position="1208"/>
    </location>
</feature>
<evidence type="ECO:0000256" key="1">
    <source>
        <dbReference type="SAM" id="MobiDB-lite"/>
    </source>
</evidence>
<dbReference type="SUPFAM" id="SSF51126">
    <property type="entry name" value="Pectin lyase-like"/>
    <property type="match status" value="1"/>
</dbReference>
<dbReference type="Gene3D" id="2.160.20.10">
    <property type="entry name" value="Single-stranded right-handed beta-helix, Pectin lyase-like"/>
    <property type="match status" value="2"/>
</dbReference>
<reference evidence="5 6" key="1">
    <citation type="submission" date="2021-06" db="EMBL/GenBank/DDBJ databases">
        <title>Description of novel taxa of the family Lachnospiraceae.</title>
        <authorList>
            <person name="Chaplin A.V."/>
            <person name="Sokolova S.R."/>
            <person name="Pikina A.P."/>
            <person name="Korzhanova M."/>
            <person name="Belova V."/>
            <person name="Korostin D."/>
            <person name="Efimov B.A."/>
        </authorList>
    </citation>
    <scope>NUCLEOTIDE SEQUENCE [LARGE SCALE GENOMIC DNA]</scope>
    <source>
        <strain evidence="5 6">ASD4241</strain>
    </source>
</reference>
<keyword evidence="6" id="KW-1185">Reference proteome</keyword>
<protein>
    <submittedName>
        <fullName evidence="5">Right-handed parallel beta-helix repeat-containing protein</fullName>
    </submittedName>
</protein>
<dbReference type="PANTHER" id="PTHR36453:SF1">
    <property type="entry name" value="RIGHT HANDED BETA HELIX DOMAIN-CONTAINING PROTEIN"/>
    <property type="match status" value="1"/>
</dbReference>
<dbReference type="InterPro" id="IPR048482">
    <property type="entry name" value="GH141_ins"/>
</dbReference>
<evidence type="ECO:0000259" key="3">
    <source>
        <dbReference type="Pfam" id="PF13229"/>
    </source>
</evidence>
<dbReference type="RefSeq" id="WP_238726900.1">
    <property type="nucleotide sequence ID" value="NZ_JAHQCX010000007.1"/>
</dbReference>